<dbReference type="InterPro" id="IPR018312">
    <property type="entry name" value="Chromosome_initiator_DnaA_CS"/>
</dbReference>
<dbReference type="PRINTS" id="PR00051">
    <property type="entry name" value="DNAA"/>
</dbReference>
<dbReference type="InterPro" id="IPR010921">
    <property type="entry name" value="Trp_repressor/repl_initiator"/>
</dbReference>
<dbReference type="Pfam" id="PF11638">
    <property type="entry name" value="DnaA_N"/>
    <property type="match status" value="1"/>
</dbReference>
<evidence type="ECO:0000259" key="12">
    <source>
        <dbReference type="SMART" id="SM00382"/>
    </source>
</evidence>
<dbReference type="Gene3D" id="3.40.50.300">
    <property type="entry name" value="P-loop containing nucleotide triphosphate hydrolases"/>
    <property type="match status" value="1"/>
</dbReference>
<comment type="similarity">
    <text evidence="1 8 11">Belongs to the DnaA family.</text>
</comment>
<dbReference type="Gene3D" id="3.30.300.180">
    <property type="match status" value="1"/>
</dbReference>
<evidence type="ECO:0000256" key="7">
    <source>
        <dbReference type="ARBA" id="ARBA00023125"/>
    </source>
</evidence>
<proteinExistence type="inferred from homology"/>
<dbReference type="Gene3D" id="1.10.1750.10">
    <property type="match status" value="1"/>
</dbReference>
<dbReference type="PANTHER" id="PTHR30050">
    <property type="entry name" value="CHROMOSOMAL REPLICATION INITIATOR PROTEIN DNAA"/>
    <property type="match status" value="1"/>
</dbReference>
<keyword evidence="2 8" id="KW-0963">Cytoplasm</keyword>
<sequence length="479" mass="54467">MEQVLNLLLHMKVNADARWGRSLALIRENVSEQIYNTWFKPIVFQCFDEADKTVHICLPSPYVYNYLEEKFIGLLGTVLEKCFGAGIHLTYHVVTDKEHNLSQDIASDMADAVEQPAPRSRANQSPTVLDAARPQQIDSQLNPHLTFNNYIEGDSNKLPRSVGMSIAEHPNTMQFNPMFIYGPSGCGKTHLINAIGVHARQLYPQKRVLYVSARLFQVQYTNAQMQNKINDFIGFYQTIDMLIVDDIQEWATAVKTQETFFHIFNHLFRNGKRIILASDRPPVDLKGMPDRLLTRFSCGLIAELEKPNTQLCIDILENKIHRDGLKIPRDVVQYIAETASGSVRDLQGVINSLMAYSIVYDCNVDMRLAERIIKRAVKVDDTPLTVDDIMDKVCTHYNVTVAQVNSKSRKRDFVTARQVSMYLAQKYTKMPASRIGKLVGNRDHSTVIHSCAQVEKRMQVDGAFSEEMMSIENSFKLKG</sequence>
<dbReference type="InterPro" id="IPR027417">
    <property type="entry name" value="P-loop_NTPase"/>
</dbReference>
<evidence type="ECO:0000256" key="3">
    <source>
        <dbReference type="ARBA" id="ARBA00022705"/>
    </source>
</evidence>
<comment type="domain">
    <text evidence="8">Domain I is involved in oligomerization and binding regulators, domain II is flexibile and of varying length in different bacteria, domain III forms the AAA+ region, while domain IV binds dsDNA.</text>
</comment>
<comment type="caution">
    <text evidence="14">The sequence shown here is derived from an EMBL/GenBank/DDBJ whole genome shotgun (WGS) entry which is preliminary data.</text>
</comment>
<dbReference type="AlphaFoldDB" id="F9D499"/>
<evidence type="ECO:0000313" key="14">
    <source>
        <dbReference type="EMBL" id="EGQ14142.1"/>
    </source>
</evidence>
<dbReference type="SMART" id="SM00760">
    <property type="entry name" value="Bac_DnaA_C"/>
    <property type="match status" value="1"/>
</dbReference>
<dbReference type="SMART" id="SM00382">
    <property type="entry name" value="AAA"/>
    <property type="match status" value="1"/>
</dbReference>
<evidence type="ECO:0000256" key="6">
    <source>
        <dbReference type="ARBA" id="ARBA00023121"/>
    </source>
</evidence>
<dbReference type="PROSITE" id="PS01008">
    <property type="entry name" value="DNAA"/>
    <property type="match status" value="1"/>
</dbReference>
<dbReference type="Pfam" id="PF00308">
    <property type="entry name" value="Bac_DnaA"/>
    <property type="match status" value="1"/>
</dbReference>
<evidence type="ECO:0000256" key="5">
    <source>
        <dbReference type="ARBA" id="ARBA00022840"/>
    </source>
</evidence>
<comment type="subcellular location">
    <subcellularLocation>
        <location evidence="8">Cytoplasm</location>
    </subcellularLocation>
</comment>
<evidence type="ECO:0000256" key="1">
    <source>
        <dbReference type="ARBA" id="ARBA00006583"/>
    </source>
</evidence>
<dbReference type="GO" id="GO:0008289">
    <property type="term" value="F:lipid binding"/>
    <property type="evidence" value="ECO:0007669"/>
    <property type="project" value="UniProtKB-KW"/>
</dbReference>
<gene>
    <name evidence="8 14" type="primary">dnaA</name>
    <name evidence="14" type="ORF">HMPREF9136_1677</name>
</gene>
<dbReference type="InterPro" id="IPR001957">
    <property type="entry name" value="Chromosome_initiator_DnaA"/>
</dbReference>
<keyword evidence="3 8" id="KW-0235">DNA replication</keyword>
<dbReference type="PANTHER" id="PTHR30050:SF2">
    <property type="entry name" value="CHROMOSOMAL REPLICATION INITIATOR PROTEIN DNAA"/>
    <property type="match status" value="1"/>
</dbReference>
<dbReference type="GO" id="GO:0005886">
    <property type="term" value="C:plasma membrane"/>
    <property type="evidence" value="ECO:0007669"/>
    <property type="project" value="TreeGrafter"/>
</dbReference>
<dbReference type="InterPro" id="IPR038454">
    <property type="entry name" value="DnaA_N_sf"/>
</dbReference>
<keyword evidence="5 8" id="KW-0067">ATP-binding</keyword>
<evidence type="ECO:0000256" key="10">
    <source>
        <dbReference type="RuleBase" id="RU000577"/>
    </source>
</evidence>
<dbReference type="InterPro" id="IPR024633">
    <property type="entry name" value="DnaA_N_dom"/>
</dbReference>
<keyword evidence="7 8" id="KW-0238">DNA-binding</keyword>
<dbReference type="EMBL" id="AFPW01000023">
    <property type="protein sequence ID" value="EGQ14142.1"/>
    <property type="molecule type" value="Genomic_DNA"/>
</dbReference>
<evidence type="ECO:0000256" key="9">
    <source>
        <dbReference type="NCBIfam" id="TIGR00362"/>
    </source>
</evidence>
<dbReference type="GO" id="GO:0006270">
    <property type="term" value="P:DNA replication initiation"/>
    <property type="evidence" value="ECO:0007669"/>
    <property type="project" value="UniProtKB-UniRule"/>
</dbReference>
<protein>
    <recommendedName>
        <fullName evidence="8 9">Chromosomal replication initiator protein DnaA</fullName>
    </recommendedName>
</protein>
<comment type="caution">
    <text evidence="8">Lacks conserved residue(s) required for the propagation of feature annotation.</text>
</comment>
<dbReference type="STRING" id="908937.Prede_1508"/>
<feature type="domain" description="AAA+ ATPase" evidence="12">
    <location>
        <begin position="174"/>
        <end position="306"/>
    </location>
</feature>
<evidence type="ECO:0000256" key="8">
    <source>
        <dbReference type="HAMAP-Rule" id="MF_00377"/>
    </source>
</evidence>
<name>F9D499_PREDD</name>
<feature type="domain" description="Chromosomal replication initiator DnaA C-terminal" evidence="13">
    <location>
        <begin position="385"/>
        <end position="454"/>
    </location>
</feature>
<comment type="function">
    <text evidence="8 10">Plays an essential role in the initiation and regulation of chromosomal replication. ATP-DnaA binds to the origin of replication (oriC) to initiate formation of the DNA replication initiation complex once per cell cycle. Binds the DnaA box (a 9 base pair repeat at the origin) and separates the double-stranded (ds)DNA. Forms a right-handed helical filament on oriC DNA; dsDNA binds to the exterior of the filament while single-stranded (ss)DNA is stabiized in the filament's interior. The ATP-DnaA-oriC complex binds and stabilizes one strand of the AT-rich DNA unwinding element (DUE), permitting loading of DNA polymerase. After initiation quickly degrades to an ADP-DnaA complex that is not apt for DNA replication. Binds acidic phospholipids.</text>
</comment>
<feature type="binding site" evidence="8">
    <location>
        <position position="185"/>
    </location>
    <ligand>
        <name>ATP</name>
        <dbReference type="ChEBI" id="CHEBI:30616"/>
    </ligand>
</feature>
<dbReference type="NCBIfam" id="TIGR00362">
    <property type="entry name" value="DnaA"/>
    <property type="match status" value="1"/>
</dbReference>
<dbReference type="Proteomes" id="UP000007820">
    <property type="component" value="Unassembled WGS sequence"/>
</dbReference>
<dbReference type="GO" id="GO:0003688">
    <property type="term" value="F:DNA replication origin binding"/>
    <property type="evidence" value="ECO:0007669"/>
    <property type="project" value="UniProtKB-UniRule"/>
</dbReference>
<dbReference type="HAMAP" id="MF_00377">
    <property type="entry name" value="DnaA_bact"/>
    <property type="match status" value="1"/>
</dbReference>
<dbReference type="Pfam" id="PF08299">
    <property type="entry name" value="Bac_DnaA_C"/>
    <property type="match status" value="1"/>
</dbReference>
<evidence type="ECO:0000313" key="15">
    <source>
        <dbReference type="Proteomes" id="UP000007820"/>
    </source>
</evidence>
<evidence type="ECO:0000256" key="2">
    <source>
        <dbReference type="ARBA" id="ARBA00022490"/>
    </source>
</evidence>
<accession>F9D499</accession>
<dbReference type="SUPFAM" id="SSF48295">
    <property type="entry name" value="TrpR-like"/>
    <property type="match status" value="1"/>
</dbReference>
<dbReference type="GO" id="GO:0005737">
    <property type="term" value="C:cytoplasm"/>
    <property type="evidence" value="ECO:0007669"/>
    <property type="project" value="UniProtKB-SubCell"/>
</dbReference>
<dbReference type="GO" id="GO:0006275">
    <property type="term" value="P:regulation of DNA replication"/>
    <property type="evidence" value="ECO:0007669"/>
    <property type="project" value="UniProtKB-UniRule"/>
</dbReference>
<evidence type="ECO:0000259" key="13">
    <source>
        <dbReference type="SMART" id="SM00760"/>
    </source>
</evidence>
<keyword evidence="4 8" id="KW-0547">Nucleotide-binding</keyword>
<dbReference type="GO" id="GO:0005524">
    <property type="term" value="F:ATP binding"/>
    <property type="evidence" value="ECO:0007669"/>
    <property type="project" value="UniProtKB-UniRule"/>
</dbReference>
<comment type="subunit">
    <text evidence="8">Oligomerizes as a right-handed, spiral filament on DNA at oriC.</text>
</comment>
<feature type="binding site" evidence="8">
    <location>
        <position position="188"/>
    </location>
    <ligand>
        <name>ATP</name>
        <dbReference type="ChEBI" id="CHEBI:30616"/>
    </ligand>
</feature>
<feature type="binding site" evidence="8">
    <location>
        <position position="187"/>
    </location>
    <ligand>
        <name>ATP</name>
        <dbReference type="ChEBI" id="CHEBI:30616"/>
    </ligand>
</feature>
<dbReference type="InterPro" id="IPR013159">
    <property type="entry name" value="DnaA_C"/>
</dbReference>
<dbReference type="Gene3D" id="1.10.8.60">
    <property type="match status" value="1"/>
</dbReference>
<feature type="region of interest" description="Domain IV, binds dsDNA" evidence="8">
    <location>
        <begin position="358"/>
        <end position="479"/>
    </location>
</feature>
<keyword evidence="6 8" id="KW-0446">Lipid-binding</keyword>
<dbReference type="CDD" id="cd06571">
    <property type="entry name" value="Bac_DnaA_C"/>
    <property type="match status" value="1"/>
</dbReference>
<feature type="region of interest" description="Domain I, interacts with DnaA modulators" evidence="8">
    <location>
        <begin position="1"/>
        <end position="118"/>
    </location>
</feature>
<evidence type="ECO:0000256" key="11">
    <source>
        <dbReference type="RuleBase" id="RU004227"/>
    </source>
</evidence>
<dbReference type="InterPro" id="IPR020591">
    <property type="entry name" value="Chromosome_initiator_DnaA-like"/>
</dbReference>
<feature type="binding site" evidence="8">
    <location>
        <position position="189"/>
    </location>
    <ligand>
        <name>ATP</name>
        <dbReference type="ChEBI" id="CHEBI:30616"/>
    </ligand>
</feature>
<dbReference type="eggNOG" id="COG0593">
    <property type="taxonomic scope" value="Bacteria"/>
</dbReference>
<reference evidence="14 15" key="1">
    <citation type="submission" date="2011-04" db="EMBL/GenBank/DDBJ databases">
        <authorList>
            <person name="Muzny D."/>
            <person name="Qin X."/>
            <person name="Deng J."/>
            <person name="Jiang H."/>
            <person name="Liu Y."/>
            <person name="Qu J."/>
            <person name="Song X.-Z."/>
            <person name="Zhang L."/>
            <person name="Thornton R."/>
            <person name="Coyle M."/>
            <person name="Francisco L."/>
            <person name="Jackson L."/>
            <person name="Javaid M."/>
            <person name="Korchina V."/>
            <person name="Kovar C."/>
            <person name="Mata R."/>
            <person name="Mathew T."/>
            <person name="Ngo R."/>
            <person name="Nguyen L."/>
            <person name="Nguyen N."/>
            <person name="Okwuonu G."/>
            <person name="Ongeri F."/>
            <person name="Pham C."/>
            <person name="Simmons D."/>
            <person name="Wilczek-Boney K."/>
            <person name="Hale W."/>
            <person name="Jakkamsetti A."/>
            <person name="Pham P."/>
            <person name="Ruth R."/>
            <person name="San Lucas F."/>
            <person name="Warren J."/>
            <person name="Zhang J."/>
            <person name="Zhao Z."/>
            <person name="Zhou C."/>
            <person name="Zhu D."/>
            <person name="Lee S."/>
            <person name="Bess C."/>
            <person name="Blankenburg K."/>
            <person name="Forbes L."/>
            <person name="Fu Q."/>
            <person name="Gubbala S."/>
            <person name="Hirani K."/>
            <person name="Jayaseelan J.C."/>
            <person name="Lara F."/>
            <person name="Munidasa M."/>
            <person name="Palculict T."/>
            <person name="Patil S."/>
            <person name="Pu L.-L."/>
            <person name="Saada N."/>
            <person name="Tang L."/>
            <person name="Weissenberger G."/>
            <person name="Zhu Y."/>
            <person name="Hemphill L."/>
            <person name="Shang Y."/>
            <person name="Youmans B."/>
            <person name="Ayvaz T."/>
            <person name="Ross M."/>
            <person name="Santibanez J."/>
            <person name="Aqrawi P."/>
            <person name="Gross S."/>
            <person name="Joshi V."/>
            <person name="Fowler G."/>
            <person name="Nazareth L."/>
            <person name="Reid J."/>
            <person name="Worley K."/>
            <person name="Petrosino J."/>
            <person name="Highlander S."/>
            <person name="Gibbs R."/>
        </authorList>
    </citation>
    <scope>NUCLEOTIDE SEQUENCE [LARGE SCALE GENOMIC DNA]</scope>
    <source>
        <strain evidence="14 15">DSM 3688</strain>
    </source>
</reference>
<dbReference type="SUPFAM" id="SSF52540">
    <property type="entry name" value="P-loop containing nucleoside triphosphate hydrolases"/>
    <property type="match status" value="1"/>
</dbReference>
<organism evidence="14 15">
    <name type="scientific">Prevotella dentalis (strain ATCC 49559 / DSM 3688 / JCM 13448 / NCTC 12043 / ES 2772)</name>
    <name type="common">Mitsuokella dentalis</name>
    <dbReference type="NCBI Taxonomy" id="908937"/>
    <lineage>
        <taxon>Bacteria</taxon>
        <taxon>Pseudomonadati</taxon>
        <taxon>Bacteroidota</taxon>
        <taxon>Bacteroidia</taxon>
        <taxon>Bacteroidales</taxon>
        <taxon>Prevotellaceae</taxon>
        <taxon>Prevotella</taxon>
    </lineage>
</organism>
<dbReference type="InterPro" id="IPR013317">
    <property type="entry name" value="DnaA_dom"/>
</dbReference>
<evidence type="ECO:0000256" key="4">
    <source>
        <dbReference type="ARBA" id="ARBA00022741"/>
    </source>
</evidence>
<dbReference type="InterPro" id="IPR003593">
    <property type="entry name" value="AAA+_ATPase"/>
</dbReference>
<dbReference type="CDD" id="cd00009">
    <property type="entry name" value="AAA"/>
    <property type="match status" value="1"/>
</dbReference>